<evidence type="ECO:0000256" key="2">
    <source>
        <dbReference type="ARBA" id="ARBA00023155"/>
    </source>
</evidence>
<dbReference type="Gene3D" id="1.10.10.60">
    <property type="entry name" value="Homeodomain-like"/>
    <property type="match status" value="1"/>
</dbReference>
<dbReference type="InterPro" id="IPR008422">
    <property type="entry name" value="KN_HD"/>
</dbReference>
<keyword evidence="3 4" id="KW-0539">Nucleus</keyword>
<dbReference type="EMBL" id="VWRR01000014">
    <property type="protein sequence ID" value="KAF6001418.1"/>
    <property type="molecule type" value="Genomic_DNA"/>
</dbReference>
<keyword evidence="2 4" id="KW-0371">Homeobox</keyword>
<dbReference type="OrthoDB" id="10056939at2759"/>
<dbReference type="SMART" id="SM00389">
    <property type="entry name" value="HOX"/>
    <property type="match status" value="1"/>
</dbReference>
<accession>A0A7J7IEH4</accession>
<comment type="caution">
    <text evidence="6">The sequence shown here is derived from an EMBL/GenBank/DDBJ whole genome shotgun (WGS) entry which is preliminary data.</text>
</comment>
<name>A0A7J7IEH4_9RHOD</name>
<keyword evidence="1 4" id="KW-0238">DNA-binding</keyword>
<dbReference type="Proteomes" id="UP000530660">
    <property type="component" value="Unassembled WGS sequence"/>
</dbReference>
<feature type="DNA-binding region" description="Homeobox" evidence="4">
    <location>
        <begin position="198"/>
        <end position="243"/>
    </location>
</feature>
<evidence type="ECO:0000313" key="6">
    <source>
        <dbReference type="EMBL" id="KAF6001418.1"/>
    </source>
</evidence>
<dbReference type="CDD" id="cd00086">
    <property type="entry name" value="homeodomain"/>
    <property type="match status" value="1"/>
</dbReference>
<dbReference type="GO" id="GO:0006355">
    <property type="term" value="P:regulation of DNA-templated transcription"/>
    <property type="evidence" value="ECO:0007669"/>
    <property type="project" value="InterPro"/>
</dbReference>
<proteinExistence type="predicted"/>
<reference evidence="6 7" key="1">
    <citation type="journal article" date="2020" name="J. Phycol.">
        <title>Comparative genome analysis reveals Cyanidiococcus gen. nov., a new extremophilic red algal genus sister to Cyanidioschyzon (Cyanidioschyzonaceae, Rhodophyta).</title>
        <authorList>
            <person name="Liu S.-L."/>
            <person name="Chiang Y.-R."/>
            <person name="Yoon H.S."/>
            <person name="Fu H.-Y."/>
        </authorList>
    </citation>
    <scope>NUCLEOTIDE SEQUENCE [LARGE SCALE GENOMIC DNA]</scope>
    <source>
        <strain evidence="6 7">THAL066</strain>
    </source>
</reference>
<evidence type="ECO:0000259" key="5">
    <source>
        <dbReference type="PROSITE" id="PS50071"/>
    </source>
</evidence>
<protein>
    <recommendedName>
        <fullName evidence="5">Homeobox domain-containing protein</fullName>
    </recommendedName>
</protein>
<keyword evidence="7" id="KW-1185">Reference proteome</keyword>
<gene>
    <name evidence="6" type="ORF">F1559_000722</name>
</gene>
<evidence type="ECO:0000313" key="7">
    <source>
        <dbReference type="Proteomes" id="UP000530660"/>
    </source>
</evidence>
<dbReference type="AlphaFoldDB" id="A0A7J7IEH4"/>
<comment type="subcellular location">
    <subcellularLocation>
        <location evidence="4">Nucleus</location>
    </subcellularLocation>
</comment>
<dbReference type="GO" id="GO:0005634">
    <property type="term" value="C:nucleus"/>
    <property type="evidence" value="ECO:0007669"/>
    <property type="project" value="UniProtKB-SubCell"/>
</dbReference>
<organism evidence="6 7">
    <name type="scientific">Cyanidiococcus yangmingshanensis</name>
    <dbReference type="NCBI Taxonomy" id="2690220"/>
    <lineage>
        <taxon>Eukaryota</taxon>
        <taxon>Rhodophyta</taxon>
        <taxon>Bangiophyceae</taxon>
        <taxon>Cyanidiales</taxon>
        <taxon>Cyanidiaceae</taxon>
        <taxon>Cyanidiococcus</taxon>
    </lineage>
</organism>
<feature type="domain" description="Homeobox" evidence="5">
    <location>
        <begin position="196"/>
        <end position="242"/>
    </location>
</feature>
<dbReference type="GO" id="GO:0003677">
    <property type="term" value="F:DNA binding"/>
    <property type="evidence" value="ECO:0007669"/>
    <property type="project" value="UniProtKB-UniRule"/>
</dbReference>
<dbReference type="InterPro" id="IPR050224">
    <property type="entry name" value="TALE_homeobox"/>
</dbReference>
<sequence>MFNLSHMSHRKERSSSLCKKLCLRRRCSGVDEHPEDVRKIPVATSVQRANVCAVGLPITFHQLLAILRTNPFFSELIGKEVMAFATEDSAPMLATLQVRAILDTIAAAVRYLSNLEARDCHMFTLRRTQTCGSGADKAGLTTRQADERTTSVSVEYRSSHSASSDIVSSNHCPNQGGIGSHSHWQIGLLGTTRSYLHDWFVAHFDHPYPSEKEKRELALLSGLTLRQVNDYFANKRMRCRRRAESLRRRGIAPDPTPHLHVRLWSVQPGKDFSGEETGRGAIWRTRVLPYAAQLSTFLKEQAISLRWVFSDPRSRCTARSGRFDACAQLWTQWRRYLNIPLKSASRKYFAQRNVHI</sequence>
<evidence type="ECO:0000256" key="1">
    <source>
        <dbReference type="ARBA" id="ARBA00023125"/>
    </source>
</evidence>
<dbReference type="PANTHER" id="PTHR11850">
    <property type="entry name" value="HOMEOBOX PROTEIN TRANSCRIPTION FACTORS"/>
    <property type="match status" value="1"/>
</dbReference>
<evidence type="ECO:0000256" key="3">
    <source>
        <dbReference type="ARBA" id="ARBA00023242"/>
    </source>
</evidence>
<dbReference type="InterPro" id="IPR009057">
    <property type="entry name" value="Homeodomain-like_sf"/>
</dbReference>
<dbReference type="SUPFAM" id="SSF46689">
    <property type="entry name" value="Homeodomain-like"/>
    <property type="match status" value="1"/>
</dbReference>
<dbReference type="Pfam" id="PF05920">
    <property type="entry name" value="Homeobox_KN"/>
    <property type="match status" value="1"/>
</dbReference>
<dbReference type="PROSITE" id="PS50071">
    <property type="entry name" value="HOMEOBOX_2"/>
    <property type="match status" value="1"/>
</dbReference>
<dbReference type="InterPro" id="IPR001356">
    <property type="entry name" value="HD"/>
</dbReference>
<evidence type="ECO:0000256" key="4">
    <source>
        <dbReference type="PROSITE-ProRule" id="PRU00108"/>
    </source>
</evidence>